<protein>
    <submittedName>
        <fullName evidence="2">Uncharacterized protein</fullName>
    </submittedName>
</protein>
<accession>A0A0S4JJE0</accession>
<feature type="region of interest" description="Disordered" evidence="1">
    <location>
        <begin position="253"/>
        <end position="275"/>
    </location>
</feature>
<sequence length="319" mass="34955">MSIHRMLDPKYQRIHPEVFHVTSAADVLECAVGRGGVEPLVARTIPFGGGKPICEDVQSQVSSTLSNPDRWNNNFAKKMLDMQFNFSCGPLRVSKGCPEHWDRLHATHKTLLPLPGGRLELFKERVPHHSDNALEASLAGPNSMAHATKKGPPPPTNVTHRRVVDTPLLNHLLMSTYIAPLPVKELPDDPRRLLQRRRDQENGVPPAVPRAPKDCDSVFSSTTVNVRRSTIAPTSSCVGGAADRFTTRGSICSGTSRESIGGAPRSVQSSSTSRVSKIRDEIQHERSLTALAMAHIREASAQLDTLERVLHMKEEGKSG</sequence>
<dbReference type="EMBL" id="CYKH01001948">
    <property type="protein sequence ID" value="CUG91656.1"/>
    <property type="molecule type" value="Genomic_DNA"/>
</dbReference>
<feature type="compositionally biased region" description="Low complexity" evidence="1">
    <location>
        <begin position="265"/>
        <end position="275"/>
    </location>
</feature>
<reference evidence="3" key="1">
    <citation type="submission" date="2015-09" db="EMBL/GenBank/DDBJ databases">
        <authorList>
            <consortium name="Pathogen Informatics"/>
        </authorList>
    </citation>
    <scope>NUCLEOTIDE SEQUENCE [LARGE SCALE GENOMIC DNA]</scope>
    <source>
        <strain evidence="3">Lake Konstanz</strain>
    </source>
</reference>
<keyword evidence="3" id="KW-1185">Reference proteome</keyword>
<evidence type="ECO:0000313" key="3">
    <source>
        <dbReference type="Proteomes" id="UP000051952"/>
    </source>
</evidence>
<evidence type="ECO:0000256" key="1">
    <source>
        <dbReference type="SAM" id="MobiDB-lite"/>
    </source>
</evidence>
<dbReference type="Proteomes" id="UP000051952">
    <property type="component" value="Unassembled WGS sequence"/>
</dbReference>
<evidence type="ECO:0000313" key="2">
    <source>
        <dbReference type="EMBL" id="CUG91656.1"/>
    </source>
</evidence>
<organism evidence="2 3">
    <name type="scientific">Bodo saltans</name>
    <name type="common">Flagellated protozoan</name>
    <dbReference type="NCBI Taxonomy" id="75058"/>
    <lineage>
        <taxon>Eukaryota</taxon>
        <taxon>Discoba</taxon>
        <taxon>Euglenozoa</taxon>
        <taxon>Kinetoplastea</taxon>
        <taxon>Metakinetoplastina</taxon>
        <taxon>Eubodonida</taxon>
        <taxon>Bodonidae</taxon>
        <taxon>Bodo</taxon>
    </lineage>
</organism>
<dbReference type="VEuPathDB" id="TriTrypDB:BSAL_33170"/>
<gene>
    <name evidence="2" type="ORF">BSAL_33170</name>
</gene>
<dbReference type="AlphaFoldDB" id="A0A0S4JJE0"/>
<name>A0A0S4JJE0_BODSA</name>
<proteinExistence type="predicted"/>